<dbReference type="Proteomes" id="UP000826234">
    <property type="component" value="Unassembled WGS sequence"/>
</dbReference>
<gene>
    <name evidence="2" type="ORF">JD844_021761</name>
</gene>
<proteinExistence type="predicted"/>
<keyword evidence="3" id="KW-1185">Reference proteome</keyword>
<sequence length="216" mass="24701">EMSGDSSSTIDLCVANDMSLSTDFSEDDIISITFEVCSTKETGVAPASTFIKYLADVTGHSHENSKLLLLYNMLDPKRQNVHIDKETFHTVMKKWIAICYQDWTCDLNSSIEEIKYTNQRMAEQLHGMQKVMEASEETYLQLTDDIADLRDRKKGVESVTRLISLEEELKEKMGHSLVNILQILANICPFLKSWDKALKRLETFLEDPQLLVQSAW</sequence>
<dbReference type="PANTHER" id="PTHR47300">
    <property type="entry name" value="PROTEIN KASH5"/>
    <property type="match status" value="1"/>
</dbReference>
<name>A0ABQ7SUA7_PHRPL</name>
<organism evidence="2 3">
    <name type="scientific">Phrynosoma platyrhinos</name>
    <name type="common">Desert horned lizard</name>
    <dbReference type="NCBI Taxonomy" id="52577"/>
    <lineage>
        <taxon>Eukaryota</taxon>
        <taxon>Metazoa</taxon>
        <taxon>Chordata</taxon>
        <taxon>Craniata</taxon>
        <taxon>Vertebrata</taxon>
        <taxon>Euteleostomi</taxon>
        <taxon>Lepidosauria</taxon>
        <taxon>Squamata</taxon>
        <taxon>Bifurcata</taxon>
        <taxon>Unidentata</taxon>
        <taxon>Episquamata</taxon>
        <taxon>Toxicofera</taxon>
        <taxon>Iguania</taxon>
        <taxon>Phrynosomatidae</taxon>
        <taxon>Phrynosomatinae</taxon>
        <taxon>Phrynosoma</taxon>
    </lineage>
</organism>
<dbReference type="EMBL" id="JAIPUX010003289">
    <property type="protein sequence ID" value="KAH0620884.1"/>
    <property type="molecule type" value="Genomic_DNA"/>
</dbReference>
<dbReference type="Pfam" id="PF14658">
    <property type="entry name" value="EF-hand_9"/>
    <property type="match status" value="1"/>
</dbReference>
<reference evidence="2 3" key="1">
    <citation type="journal article" date="2022" name="Gigascience">
        <title>A chromosome-level genome assembly and annotation of the desert horned lizard, Phrynosoma platyrhinos, provides insight into chromosomal rearrangements among reptiles.</title>
        <authorList>
            <person name="Koochekian N."/>
            <person name="Ascanio A."/>
            <person name="Farleigh K."/>
            <person name="Card D.C."/>
            <person name="Schield D.R."/>
            <person name="Castoe T.A."/>
            <person name="Jezkova T."/>
        </authorList>
    </citation>
    <scope>NUCLEOTIDE SEQUENCE [LARGE SCALE GENOMIC DNA]</scope>
    <source>
        <strain evidence="2">NK-2021</strain>
    </source>
</reference>
<comment type="caution">
    <text evidence="2">The sequence shown here is derived from an EMBL/GenBank/DDBJ whole genome shotgun (WGS) entry which is preliminary data.</text>
</comment>
<accession>A0ABQ7SUA7</accession>
<dbReference type="PANTHER" id="PTHR47300:SF1">
    <property type="entry name" value="PROTEIN KASH5"/>
    <property type="match status" value="1"/>
</dbReference>
<feature type="non-terminal residue" evidence="2">
    <location>
        <position position="1"/>
    </location>
</feature>
<dbReference type="InterPro" id="IPR028170">
    <property type="entry name" value="KASH5"/>
</dbReference>
<feature type="domain" description="Protein KASH5 EF-hand-like" evidence="1">
    <location>
        <begin position="33"/>
        <end position="96"/>
    </location>
</feature>
<evidence type="ECO:0000313" key="2">
    <source>
        <dbReference type="EMBL" id="KAH0620884.1"/>
    </source>
</evidence>
<protein>
    <recommendedName>
        <fullName evidence="1">Protein KASH5 EF-hand-like domain-containing protein</fullName>
    </recommendedName>
</protein>
<evidence type="ECO:0000313" key="3">
    <source>
        <dbReference type="Proteomes" id="UP000826234"/>
    </source>
</evidence>
<evidence type="ECO:0000259" key="1">
    <source>
        <dbReference type="Pfam" id="PF14658"/>
    </source>
</evidence>
<dbReference type="InterPro" id="IPR039508">
    <property type="entry name" value="KASH5_EF-hand-like_dom"/>
</dbReference>